<dbReference type="RefSeq" id="WP_189010114.1">
    <property type="nucleotide sequence ID" value="NZ_BMPP01000013.1"/>
</dbReference>
<evidence type="ECO:0000313" key="7">
    <source>
        <dbReference type="Proteomes" id="UP000647587"/>
    </source>
</evidence>
<dbReference type="PIRSF" id="PIRSF036461">
    <property type="entry name" value="Chmtx_methlestr"/>
    <property type="match status" value="1"/>
</dbReference>
<evidence type="ECO:0000256" key="4">
    <source>
        <dbReference type="PROSITE-ProRule" id="PRU00050"/>
    </source>
</evidence>
<comment type="caution">
    <text evidence="6">The sequence shown here is derived from an EMBL/GenBank/DDBJ whole genome shotgun (WGS) entry which is preliminary data.</text>
</comment>
<keyword evidence="4" id="KW-0145">Chemotaxis</keyword>
<feature type="active site" evidence="4">
    <location>
        <position position="39"/>
    </location>
</feature>
<keyword evidence="7" id="KW-1185">Reference proteome</keyword>
<dbReference type="Pfam" id="PF01339">
    <property type="entry name" value="CheB_methylest"/>
    <property type="match status" value="1"/>
</dbReference>
<dbReference type="Gene3D" id="3.40.50.180">
    <property type="entry name" value="Methylesterase CheB, C-terminal domain"/>
    <property type="match status" value="1"/>
</dbReference>
<evidence type="ECO:0000256" key="3">
    <source>
        <dbReference type="ARBA" id="ARBA00048267"/>
    </source>
</evidence>
<dbReference type="SUPFAM" id="SSF52738">
    <property type="entry name" value="Methylesterase CheB, C-terminal domain"/>
    <property type="match status" value="1"/>
</dbReference>
<dbReference type="InterPro" id="IPR035909">
    <property type="entry name" value="CheB_C"/>
</dbReference>
<protein>
    <recommendedName>
        <fullName evidence="2">protein-glutamate methylesterase</fullName>
        <ecNumber evidence="2">3.1.1.61</ecNumber>
    </recommendedName>
</protein>
<dbReference type="PROSITE" id="PS50122">
    <property type="entry name" value="CHEB"/>
    <property type="match status" value="1"/>
</dbReference>
<dbReference type="CDD" id="cd16433">
    <property type="entry name" value="CheB"/>
    <property type="match status" value="1"/>
</dbReference>
<dbReference type="InterPro" id="IPR011247">
    <property type="entry name" value="Chemotax_prot-Glu_Me-esterase"/>
</dbReference>
<dbReference type="PANTHER" id="PTHR42872">
    <property type="entry name" value="PROTEIN-GLUTAMATE METHYLESTERASE/PROTEIN-GLUTAMINE GLUTAMINASE"/>
    <property type="match status" value="1"/>
</dbReference>
<feature type="active site" evidence="4">
    <location>
        <position position="12"/>
    </location>
</feature>
<dbReference type="Proteomes" id="UP000647587">
    <property type="component" value="Unassembled WGS sequence"/>
</dbReference>
<gene>
    <name evidence="6" type="ORF">GCM10008955_29240</name>
</gene>
<sequence>MTDFPIVVIGASSGGVTALMKLCAGLPSDFPAAVLVVQHLSPRHPSMLPRILSSAGPLHALHPRSGQSFHRGMIYVAPPDHHMLVEGNTLLLTKGPKENRSRPSIDTLFRSAALTAGPNVIGVVLTGLLDDGTSGLHAVKCRGGVTIVQDPDTAEFDSMPRSALSSVEVDHVVPLAELATLLTTLVQDMTRTQPVGRPRMTEQEQHRLKVEVGIAREENAFRQGVSGLGTPSLLTCPECHGALIQIEEGKVARYRCHTGHAYTADALLSEVSESIEDKAYQVLRTLEEAVILLTHLSDQSTAQGDTQAAAAFLARAREIESSSEGVRRLALNNQHLSVENIQYPASED</sequence>
<keyword evidence="1 4" id="KW-0378">Hydrolase</keyword>
<comment type="catalytic activity">
    <reaction evidence="3">
        <text>[protein]-L-glutamate 5-O-methyl ester + H2O = L-glutamyl-[protein] + methanol + H(+)</text>
        <dbReference type="Rhea" id="RHEA:23236"/>
        <dbReference type="Rhea" id="RHEA-COMP:10208"/>
        <dbReference type="Rhea" id="RHEA-COMP:10311"/>
        <dbReference type="ChEBI" id="CHEBI:15377"/>
        <dbReference type="ChEBI" id="CHEBI:15378"/>
        <dbReference type="ChEBI" id="CHEBI:17790"/>
        <dbReference type="ChEBI" id="CHEBI:29973"/>
        <dbReference type="ChEBI" id="CHEBI:82795"/>
        <dbReference type="EC" id="3.1.1.61"/>
    </reaction>
</comment>
<evidence type="ECO:0000313" key="6">
    <source>
        <dbReference type="EMBL" id="GGK33359.1"/>
    </source>
</evidence>
<organism evidence="6 7">
    <name type="scientific">Deinococcus malanensis</name>
    <dbReference type="NCBI Taxonomy" id="1706855"/>
    <lineage>
        <taxon>Bacteria</taxon>
        <taxon>Thermotogati</taxon>
        <taxon>Deinococcota</taxon>
        <taxon>Deinococci</taxon>
        <taxon>Deinococcales</taxon>
        <taxon>Deinococcaceae</taxon>
        <taxon>Deinococcus</taxon>
    </lineage>
</organism>
<proteinExistence type="predicted"/>
<evidence type="ECO:0000259" key="5">
    <source>
        <dbReference type="PROSITE" id="PS50122"/>
    </source>
</evidence>
<evidence type="ECO:0000256" key="1">
    <source>
        <dbReference type="ARBA" id="ARBA00022801"/>
    </source>
</evidence>
<feature type="domain" description="CheB-type methylesterase" evidence="5">
    <location>
        <begin position="1"/>
        <end position="189"/>
    </location>
</feature>
<dbReference type="PANTHER" id="PTHR42872:SF6">
    <property type="entry name" value="PROTEIN-GLUTAMATE METHYLESTERASE_PROTEIN-GLUTAMINE GLUTAMINASE"/>
    <property type="match status" value="1"/>
</dbReference>
<accession>A0ABQ2F2D6</accession>
<dbReference type="EC" id="3.1.1.61" evidence="2"/>
<evidence type="ECO:0000256" key="2">
    <source>
        <dbReference type="ARBA" id="ARBA00039140"/>
    </source>
</evidence>
<name>A0ABQ2F2D6_9DEIO</name>
<reference evidence="7" key="1">
    <citation type="journal article" date="2019" name="Int. J. Syst. Evol. Microbiol.">
        <title>The Global Catalogue of Microorganisms (GCM) 10K type strain sequencing project: providing services to taxonomists for standard genome sequencing and annotation.</title>
        <authorList>
            <consortium name="The Broad Institute Genomics Platform"/>
            <consortium name="The Broad Institute Genome Sequencing Center for Infectious Disease"/>
            <person name="Wu L."/>
            <person name="Ma J."/>
        </authorList>
    </citation>
    <scope>NUCLEOTIDE SEQUENCE [LARGE SCALE GENOMIC DNA]</scope>
    <source>
        <strain evidence="7">JCM 30331</strain>
    </source>
</reference>
<dbReference type="EMBL" id="BMPP01000013">
    <property type="protein sequence ID" value="GGK33359.1"/>
    <property type="molecule type" value="Genomic_DNA"/>
</dbReference>
<feature type="active site" evidence="4">
    <location>
        <position position="131"/>
    </location>
</feature>
<dbReference type="InterPro" id="IPR000673">
    <property type="entry name" value="Sig_transdc_resp-reg_Me-estase"/>
</dbReference>